<evidence type="ECO:0000313" key="2">
    <source>
        <dbReference type="Proteomes" id="UP001234297"/>
    </source>
</evidence>
<name>A0ACC2KUV2_PERAE</name>
<organism evidence="1 2">
    <name type="scientific">Persea americana</name>
    <name type="common">Avocado</name>
    <dbReference type="NCBI Taxonomy" id="3435"/>
    <lineage>
        <taxon>Eukaryota</taxon>
        <taxon>Viridiplantae</taxon>
        <taxon>Streptophyta</taxon>
        <taxon>Embryophyta</taxon>
        <taxon>Tracheophyta</taxon>
        <taxon>Spermatophyta</taxon>
        <taxon>Magnoliopsida</taxon>
        <taxon>Magnoliidae</taxon>
        <taxon>Laurales</taxon>
        <taxon>Lauraceae</taxon>
        <taxon>Persea</taxon>
    </lineage>
</organism>
<accession>A0ACC2KUV2</accession>
<proteinExistence type="predicted"/>
<dbReference type="Proteomes" id="UP001234297">
    <property type="component" value="Chromosome 11"/>
</dbReference>
<dbReference type="EMBL" id="CM056819">
    <property type="protein sequence ID" value="KAJ8625031.1"/>
    <property type="molecule type" value="Genomic_DNA"/>
</dbReference>
<sequence>MWLFYLISLPLTLGMVAVTLRYFAGPDVPRYVLLTVGYTWFCSLSIIILVPADIWTTIIDHEKGGISFLWSWSYWSTFVLTWVVVPAIQGYEDAGDFTVTERLKTSIHANLIFYLSVGSIGLFGLVLLIIMHRIWSEGIVGLAMACSNTFGLVTGAFLLGFGLSEIPKGIWRNSDWSNRQKVLSHRIAKMAVRLDNAHQELSNASVVAQATSNQMSRRDPLRPCMDVIDSMLIRMFKEDPSFKPSGGRLGDNDMDYDTDEKSMATLRRQLRIAREEYYRYKSEYKSYVMEALELEDTIKCYECRYQTGWKYVSSFRVGHTGKLGPFLDTTELIWRCILKKHLAKLSAIILGCMSAAILLAEATLLPSGVHLSLFSLLINAGGKEEVLVQIAAFVPLMYMCIGTYYSLFKVGMLMFYSLTPRQTCSVSLLMICSMVARYAPPISYNFLNLIRLDGNAKTIFEKRMGNIDDAVPFFGKGFNKIYPLIMVVYTLLVASNFFDRVLDFLGSWRRFRFQNEVDDIDGFDSAGVIIMQKERSLLEQGRKVGEHVIPLVRNLNSSSIDAEPGITTLDKGVLEMKATTSLADEGGKVSRSKPSKEENRRYGNISEAIGNKVALLNADNSSDQYNSNRIMGVPSSGLSKTWASMKTSFQSFKASVGAKKPLPQQQIFNCKIEAHGSATLTHVCLAPIIEHGWPRCEKYPSWALIEWSGFSCTRYFRLAFQGDTEDVKGLDNLTEEGPISSNQIPEHTMIS</sequence>
<comment type="caution">
    <text evidence="1">The sequence shown here is derived from an EMBL/GenBank/DDBJ whole genome shotgun (WGS) entry which is preliminary data.</text>
</comment>
<keyword evidence="2" id="KW-1185">Reference proteome</keyword>
<reference evidence="1 2" key="1">
    <citation type="journal article" date="2022" name="Hortic Res">
        <title>A haplotype resolved chromosomal level avocado genome allows analysis of novel avocado genes.</title>
        <authorList>
            <person name="Nath O."/>
            <person name="Fletcher S.J."/>
            <person name="Hayward A."/>
            <person name="Shaw L.M."/>
            <person name="Masouleh A.K."/>
            <person name="Furtado A."/>
            <person name="Henry R.J."/>
            <person name="Mitter N."/>
        </authorList>
    </citation>
    <scope>NUCLEOTIDE SEQUENCE [LARGE SCALE GENOMIC DNA]</scope>
    <source>
        <strain evidence="2">cv. Hass</strain>
    </source>
</reference>
<evidence type="ECO:0000313" key="1">
    <source>
        <dbReference type="EMBL" id="KAJ8625031.1"/>
    </source>
</evidence>
<gene>
    <name evidence="1" type="ORF">MRB53_033561</name>
</gene>
<protein>
    <submittedName>
        <fullName evidence="1">Uncharacterized protein</fullName>
    </submittedName>
</protein>